<keyword evidence="7 9" id="KW-0472">Membrane</keyword>
<dbReference type="PANTHER" id="PTHR13117">
    <property type="entry name" value="ENDOPLASMIC RETICULUM MULTISPAN TRANSMEMBRANE PROTEIN-RELATED"/>
    <property type="match status" value="1"/>
</dbReference>
<feature type="transmembrane region" description="Helical" evidence="9">
    <location>
        <begin position="200"/>
        <end position="224"/>
    </location>
</feature>
<comment type="function">
    <text evidence="8 9">Intramembrane glycolipid transporter that operates in the biosynthetic pathway of dolichol-linked oligosaccharides, the glycan precursors employed in protein asparagine (N)-glycosylation. The sequential addition of sugars to dolichol pyrophosphate produces dolichol-linked oligosaccharides containing fourteen sugars, including two GlcNAcs, nine mannoses and three glucoses. Once assembled, the oligosaccharide is transferred from the lipid to nascent proteins by oligosaccharyltransferases. The assembly of dolichol-linked oligosaccharides begins on the cytosolic side of the endoplasmic reticulum membrane and finishes in its lumen. RFT1 could mediate the translocation of the cytosolically oriented intermediate DolPP-GlcNAc2Man5, produced by ALG11, into the ER lumen where dolichol-linked oligosaccharides assembly continues. However, the intramembrane lipid transporter activity could not be confirmed in vitro.</text>
</comment>
<evidence type="ECO:0000313" key="11">
    <source>
        <dbReference type="WBParaSite" id="Hba_03521"/>
    </source>
</evidence>
<feature type="transmembrane region" description="Helical" evidence="9">
    <location>
        <begin position="298"/>
        <end position="316"/>
    </location>
</feature>
<dbReference type="Pfam" id="PF04506">
    <property type="entry name" value="Rft-1"/>
    <property type="match status" value="1"/>
</dbReference>
<keyword evidence="10" id="KW-1185">Reference proteome</keyword>
<evidence type="ECO:0000256" key="3">
    <source>
        <dbReference type="ARBA" id="ARBA00010288"/>
    </source>
</evidence>
<dbReference type="PANTHER" id="PTHR13117:SF5">
    <property type="entry name" value="PROTEIN RFT1 HOMOLOG"/>
    <property type="match status" value="1"/>
</dbReference>
<evidence type="ECO:0000256" key="9">
    <source>
        <dbReference type="RuleBase" id="RU365067"/>
    </source>
</evidence>
<dbReference type="Proteomes" id="UP000095283">
    <property type="component" value="Unplaced"/>
</dbReference>
<protein>
    <recommendedName>
        <fullName evidence="9">Protein RFT1 homolog</fullName>
    </recommendedName>
</protein>
<evidence type="ECO:0000313" key="10">
    <source>
        <dbReference type="Proteomes" id="UP000095283"/>
    </source>
</evidence>
<keyword evidence="6 9" id="KW-1133">Transmembrane helix</keyword>
<evidence type="ECO:0000256" key="2">
    <source>
        <dbReference type="ARBA" id="ARBA00004922"/>
    </source>
</evidence>
<evidence type="ECO:0000256" key="4">
    <source>
        <dbReference type="ARBA" id="ARBA00022692"/>
    </source>
</evidence>
<proteinExistence type="inferred from homology"/>
<keyword evidence="5" id="KW-0256">Endoplasmic reticulum</keyword>
<accession>A0A1I7WEX9</accession>
<comment type="caution">
    <text evidence="9">Lacks conserved residue(s) required for the propagation of feature annotation.</text>
</comment>
<comment type="subcellular location">
    <subcellularLocation>
        <location evidence="1 9">Endoplasmic reticulum membrane</location>
        <topology evidence="1 9">Multi-pass membrane protein</topology>
    </subcellularLocation>
</comment>
<feature type="transmembrane region" description="Helical" evidence="9">
    <location>
        <begin position="231"/>
        <end position="252"/>
    </location>
</feature>
<evidence type="ECO:0000256" key="8">
    <source>
        <dbReference type="ARBA" id="ARBA00045912"/>
    </source>
</evidence>
<dbReference type="GO" id="GO:0034203">
    <property type="term" value="P:glycolipid translocation"/>
    <property type="evidence" value="ECO:0007669"/>
    <property type="project" value="TreeGrafter"/>
</dbReference>
<dbReference type="GO" id="GO:0005789">
    <property type="term" value="C:endoplasmic reticulum membrane"/>
    <property type="evidence" value="ECO:0007669"/>
    <property type="project" value="UniProtKB-SubCell"/>
</dbReference>
<evidence type="ECO:0000256" key="7">
    <source>
        <dbReference type="ARBA" id="ARBA00023136"/>
    </source>
</evidence>
<reference evidence="11" key="1">
    <citation type="submission" date="2016-11" db="UniProtKB">
        <authorList>
            <consortium name="WormBaseParasite"/>
        </authorList>
    </citation>
    <scope>IDENTIFICATION</scope>
</reference>
<name>A0A1I7WEX9_HETBA</name>
<evidence type="ECO:0000256" key="5">
    <source>
        <dbReference type="ARBA" id="ARBA00022824"/>
    </source>
</evidence>
<evidence type="ECO:0000256" key="6">
    <source>
        <dbReference type="ARBA" id="ARBA00022989"/>
    </source>
</evidence>
<dbReference type="GO" id="GO:0006488">
    <property type="term" value="P:dolichol-linked oligosaccharide biosynthetic process"/>
    <property type="evidence" value="ECO:0007669"/>
    <property type="project" value="InterPro"/>
</dbReference>
<comment type="pathway">
    <text evidence="2">Protein modification; protein glycosylation.</text>
</comment>
<evidence type="ECO:0000256" key="1">
    <source>
        <dbReference type="ARBA" id="ARBA00004477"/>
    </source>
</evidence>
<keyword evidence="4 9" id="KW-0812">Transmembrane</keyword>
<organism evidence="10 11">
    <name type="scientific">Heterorhabditis bacteriophora</name>
    <name type="common">Entomopathogenic nematode worm</name>
    <dbReference type="NCBI Taxonomy" id="37862"/>
    <lineage>
        <taxon>Eukaryota</taxon>
        <taxon>Metazoa</taxon>
        <taxon>Ecdysozoa</taxon>
        <taxon>Nematoda</taxon>
        <taxon>Chromadorea</taxon>
        <taxon>Rhabditida</taxon>
        <taxon>Rhabditina</taxon>
        <taxon>Rhabditomorpha</taxon>
        <taxon>Strongyloidea</taxon>
        <taxon>Heterorhabditidae</taxon>
        <taxon>Heterorhabditis</taxon>
    </lineage>
</organism>
<sequence>MYLLRIVDNNILGIVNVRRKMISCFRLTLLYNTILFLTREPMRKANVLKSSTPHFVNLIWLRYGLDLSSISVVSTLFLHSLLKQLLTDGSAYVMTFTEILSLKNQAVFDAVEKLGSLVARVVLAPLEENCFAYFSNVMNKDSDFFNRKTDSHDHLLHMFTTILHIVSVIGMIVCIFGVSYSQLAVWLYGGNLLYHNEGGLLLSLYSVYLFVLSINGITECFSMASMNNSQVLCHGGFLLIAAALHLFLSLILSFYCGSAGFIIANSINMVFRIWYSWRHITSRLGSRSPPFLKICPTFSTSIFLLFALVATIISSLRDIEK</sequence>
<dbReference type="WBParaSite" id="Hba_03521">
    <property type="protein sequence ID" value="Hba_03521"/>
    <property type="gene ID" value="Hba_03521"/>
</dbReference>
<comment type="similarity">
    <text evidence="3 9">Belongs to the RFT1 family.</text>
</comment>
<feature type="transmembrane region" description="Helical" evidence="9">
    <location>
        <begin position="155"/>
        <end position="180"/>
    </location>
</feature>
<dbReference type="AlphaFoldDB" id="A0A1I7WEX9"/>
<dbReference type="InterPro" id="IPR007594">
    <property type="entry name" value="RFT1"/>
</dbReference>